<name>A0A0D8XSD6_DICVI</name>
<accession>A0A0D8XSD6</accession>
<protein>
    <submittedName>
        <fullName evidence="1">Uncharacterized protein</fullName>
    </submittedName>
</protein>
<keyword evidence="2" id="KW-1185">Reference proteome</keyword>
<proteinExistence type="predicted"/>
<dbReference type="Proteomes" id="UP000053766">
    <property type="component" value="Unassembled WGS sequence"/>
</dbReference>
<dbReference type="EMBL" id="KN716340">
    <property type="protein sequence ID" value="KJH46692.1"/>
    <property type="molecule type" value="Genomic_DNA"/>
</dbReference>
<reference evidence="1 2" key="1">
    <citation type="submission" date="2013-11" db="EMBL/GenBank/DDBJ databases">
        <title>Draft genome of the bovine lungworm Dictyocaulus viviparus.</title>
        <authorList>
            <person name="Mitreva M."/>
        </authorList>
    </citation>
    <scope>NUCLEOTIDE SEQUENCE [LARGE SCALE GENOMIC DNA]</scope>
    <source>
        <strain evidence="1 2">HannoverDv2000</strain>
    </source>
</reference>
<reference evidence="2" key="2">
    <citation type="journal article" date="2016" name="Sci. Rep.">
        <title>Dictyocaulus viviparus genome, variome and transcriptome elucidate lungworm biology and support future intervention.</title>
        <authorList>
            <person name="McNulty S.N."/>
            <person name="Strube C."/>
            <person name="Rosa B.A."/>
            <person name="Martin J.C."/>
            <person name="Tyagi R."/>
            <person name="Choi Y.J."/>
            <person name="Wang Q."/>
            <person name="Hallsworth Pepin K."/>
            <person name="Zhang X."/>
            <person name="Ozersky P."/>
            <person name="Wilson R.K."/>
            <person name="Sternberg P.W."/>
            <person name="Gasser R.B."/>
            <person name="Mitreva M."/>
        </authorList>
    </citation>
    <scope>NUCLEOTIDE SEQUENCE [LARGE SCALE GENOMIC DNA]</scope>
    <source>
        <strain evidence="2">HannoverDv2000</strain>
    </source>
</reference>
<dbReference type="AlphaFoldDB" id="A0A0D8XSD6"/>
<evidence type="ECO:0000313" key="2">
    <source>
        <dbReference type="Proteomes" id="UP000053766"/>
    </source>
</evidence>
<evidence type="ECO:0000313" key="1">
    <source>
        <dbReference type="EMBL" id="KJH46692.1"/>
    </source>
</evidence>
<organism evidence="1 2">
    <name type="scientific">Dictyocaulus viviparus</name>
    <name type="common">Bovine lungworm</name>
    <dbReference type="NCBI Taxonomy" id="29172"/>
    <lineage>
        <taxon>Eukaryota</taxon>
        <taxon>Metazoa</taxon>
        <taxon>Ecdysozoa</taxon>
        <taxon>Nematoda</taxon>
        <taxon>Chromadorea</taxon>
        <taxon>Rhabditida</taxon>
        <taxon>Rhabditina</taxon>
        <taxon>Rhabditomorpha</taxon>
        <taxon>Strongyloidea</taxon>
        <taxon>Metastrongylidae</taxon>
        <taxon>Dictyocaulus</taxon>
    </lineage>
</organism>
<gene>
    <name evidence="1" type="ORF">DICVIV_07256</name>
</gene>
<sequence>MSPKRRSIDVGSSKARIAMSNSFFGHLLPTAVTGSGCSTEHNCFGQSGVVCSIEPFSGCIYSNSKVDPRIQRTEIDGKFFACEECRHVGECHDVIRSMIHNWDKIIQRQEE</sequence>